<accession>A0A1V8SWE2</accession>
<dbReference type="AlphaFoldDB" id="A0A1V8SWE2"/>
<feature type="domain" description="Heterokaryon incompatibility" evidence="1">
    <location>
        <begin position="10"/>
        <end position="142"/>
    </location>
</feature>
<comment type="caution">
    <text evidence="2">The sequence shown here is derived from an EMBL/GenBank/DDBJ whole genome shotgun (WGS) entry which is preliminary data.</text>
</comment>
<evidence type="ECO:0000313" key="3">
    <source>
        <dbReference type="Proteomes" id="UP000192596"/>
    </source>
</evidence>
<dbReference type="PANTHER" id="PTHR33112:SF16">
    <property type="entry name" value="HETEROKARYON INCOMPATIBILITY DOMAIN-CONTAINING PROTEIN"/>
    <property type="match status" value="1"/>
</dbReference>
<evidence type="ECO:0000259" key="1">
    <source>
        <dbReference type="Pfam" id="PF06985"/>
    </source>
</evidence>
<dbReference type="PANTHER" id="PTHR33112">
    <property type="entry name" value="DOMAIN PROTEIN, PUTATIVE-RELATED"/>
    <property type="match status" value="1"/>
</dbReference>
<sequence>MVKTTKSNFQQQCSEILFTSLPATFRDAIDLLHALGIGYAWVDSLCIIQDDLEDWNREAARMSQVYMNGLFTIAADNAPDSSYGLFLAGTQRRISIGCLYGNVHIRPVGERQLTSAAHTLVPHRWTKATASALSSRGWVFQERVLSNRTLHFTESEMAWECGSELQCECEVNATPISSTSFRSGYIESQHNSSLHLRWLVAVTDFSMRSITYPSYGLPALAGLAAVTSNNSRGRYAAGLWSAEPQFLHGLLWMAGYIDRLEQVVPFDVLRSDRQPPCYAPSWSWASITGCVNFIGSEFDQEQHALIMDARVMEVDSASKGLNPYGPVSDGNVTLVGALAEVRVVGKSPDQDPPNQIRHGMRRWEIISSGLLQDADIPAAASWMPRNSPSPFKIGSASVLDGYHILDGAYMDVDDGVEVDMHARHYFLLIGYYDFRSDPLRGQRADFDKLNEDTSPFGLLLRRQEDGTYYRIGLVVSRLRVEGVAVWKKLAVVQSVTIYTRMCSMDIS</sequence>
<dbReference type="OrthoDB" id="5362512at2759"/>
<proteinExistence type="predicted"/>
<gene>
    <name evidence="2" type="ORF">B0A48_11638</name>
</gene>
<keyword evidence="3" id="KW-1185">Reference proteome</keyword>
<reference evidence="3" key="1">
    <citation type="submission" date="2017-03" db="EMBL/GenBank/DDBJ databases">
        <title>Genomes of endolithic fungi from Antarctica.</title>
        <authorList>
            <person name="Coleine C."/>
            <person name="Masonjones S."/>
            <person name="Stajich J.E."/>
        </authorList>
    </citation>
    <scope>NUCLEOTIDE SEQUENCE [LARGE SCALE GENOMIC DNA]</scope>
    <source>
        <strain evidence="3">CCFEE 5527</strain>
    </source>
</reference>
<dbReference type="Proteomes" id="UP000192596">
    <property type="component" value="Unassembled WGS sequence"/>
</dbReference>
<name>A0A1V8SWE2_9PEZI</name>
<protein>
    <recommendedName>
        <fullName evidence="1">Heterokaryon incompatibility domain-containing protein</fullName>
    </recommendedName>
</protein>
<dbReference type="InParanoid" id="A0A1V8SWE2"/>
<dbReference type="Pfam" id="PF06985">
    <property type="entry name" value="HET"/>
    <property type="match status" value="1"/>
</dbReference>
<evidence type="ECO:0000313" key="2">
    <source>
        <dbReference type="EMBL" id="OQO03380.1"/>
    </source>
</evidence>
<organism evidence="2 3">
    <name type="scientific">Cryoendolithus antarcticus</name>
    <dbReference type="NCBI Taxonomy" id="1507870"/>
    <lineage>
        <taxon>Eukaryota</taxon>
        <taxon>Fungi</taxon>
        <taxon>Dikarya</taxon>
        <taxon>Ascomycota</taxon>
        <taxon>Pezizomycotina</taxon>
        <taxon>Dothideomycetes</taxon>
        <taxon>Dothideomycetidae</taxon>
        <taxon>Cladosporiales</taxon>
        <taxon>Cladosporiaceae</taxon>
        <taxon>Cryoendolithus</taxon>
    </lineage>
</organism>
<dbReference type="EMBL" id="NAJO01000025">
    <property type="protein sequence ID" value="OQO03380.1"/>
    <property type="molecule type" value="Genomic_DNA"/>
</dbReference>
<dbReference type="InterPro" id="IPR010730">
    <property type="entry name" value="HET"/>
</dbReference>
<dbReference type="STRING" id="1507870.A0A1V8SWE2"/>